<name>A0A250WZC6_9CHLO</name>
<evidence type="ECO:0000313" key="4">
    <source>
        <dbReference type="Proteomes" id="UP000232323"/>
    </source>
</evidence>
<accession>A0A250WZC6</accession>
<feature type="region of interest" description="Disordered" evidence="2">
    <location>
        <begin position="624"/>
        <end position="662"/>
    </location>
</feature>
<proteinExistence type="predicted"/>
<keyword evidence="4" id="KW-1185">Reference proteome</keyword>
<feature type="compositionally biased region" description="Low complexity" evidence="2">
    <location>
        <begin position="269"/>
        <end position="284"/>
    </location>
</feature>
<keyword evidence="1" id="KW-0175">Coiled coil</keyword>
<feature type="compositionally biased region" description="Acidic residues" evidence="2">
    <location>
        <begin position="10"/>
        <end position="19"/>
    </location>
</feature>
<feature type="coiled-coil region" evidence="1">
    <location>
        <begin position="483"/>
        <end position="510"/>
    </location>
</feature>
<protein>
    <submittedName>
        <fullName evidence="3">Uncharacterized protein</fullName>
    </submittedName>
</protein>
<evidence type="ECO:0000256" key="1">
    <source>
        <dbReference type="SAM" id="Coils"/>
    </source>
</evidence>
<feature type="compositionally biased region" description="Low complexity" evidence="2">
    <location>
        <begin position="624"/>
        <end position="638"/>
    </location>
</feature>
<feature type="compositionally biased region" description="Basic and acidic residues" evidence="2">
    <location>
        <begin position="557"/>
        <end position="574"/>
    </location>
</feature>
<feature type="compositionally biased region" description="Polar residues" evidence="2">
    <location>
        <begin position="430"/>
        <end position="440"/>
    </location>
</feature>
<feature type="compositionally biased region" description="Basic and acidic residues" evidence="2">
    <location>
        <begin position="148"/>
        <end position="162"/>
    </location>
</feature>
<dbReference type="EMBL" id="BEGY01000015">
    <property type="protein sequence ID" value="GAX76136.1"/>
    <property type="molecule type" value="Genomic_DNA"/>
</dbReference>
<feature type="region of interest" description="Disordered" evidence="2">
    <location>
        <begin position="1"/>
        <end position="31"/>
    </location>
</feature>
<dbReference type="Proteomes" id="UP000232323">
    <property type="component" value="Unassembled WGS sequence"/>
</dbReference>
<evidence type="ECO:0000256" key="2">
    <source>
        <dbReference type="SAM" id="MobiDB-lite"/>
    </source>
</evidence>
<feature type="compositionally biased region" description="Basic and acidic residues" evidence="2">
    <location>
        <begin position="107"/>
        <end position="119"/>
    </location>
</feature>
<feature type="region of interest" description="Disordered" evidence="2">
    <location>
        <begin position="557"/>
        <end position="601"/>
    </location>
</feature>
<comment type="caution">
    <text evidence="3">The sequence shown here is derived from an EMBL/GenBank/DDBJ whole genome shotgun (WGS) entry which is preliminary data.</text>
</comment>
<evidence type="ECO:0000313" key="3">
    <source>
        <dbReference type="EMBL" id="GAX76136.1"/>
    </source>
</evidence>
<gene>
    <name evidence="3" type="ORF">CEUSTIGMA_g3579.t1</name>
</gene>
<dbReference type="AlphaFoldDB" id="A0A250WZC6"/>
<feature type="region of interest" description="Disordered" evidence="2">
    <location>
        <begin position="251"/>
        <end position="295"/>
    </location>
</feature>
<feature type="region of interest" description="Disordered" evidence="2">
    <location>
        <begin position="325"/>
        <end position="359"/>
    </location>
</feature>
<reference evidence="3 4" key="1">
    <citation type="submission" date="2017-08" db="EMBL/GenBank/DDBJ databases">
        <title>Acidophilic green algal genome provides insights into adaptation to an acidic environment.</title>
        <authorList>
            <person name="Hirooka S."/>
            <person name="Hirose Y."/>
            <person name="Kanesaki Y."/>
            <person name="Higuchi S."/>
            <person name="Fujiwara T."/>
            <person name="Onuma R."/>
            <person name="Era A."/>
            <person name="Ohbayashi R."/>
            <person name="Uzuka A."/>
            <person name="Nozaki H."/>
            <person name="Yoshikawa H."/>
            <person name="Miyagishima S.Y."/>
        </authorList>
    </citation>
    <scope>NUCLEOTIDE SEQUENCE [LARGE SCALE GENOMIC DNA]</scope>
    <source>
        <strain evidence="3 4">NIES-2499</strain>
    </source>
</reference>
<feature type="region of interest" description="Disordered" evidence="2">
    <location>
        <begin position="398"/>
        <end position="474"/>
    </location>
</feature>
<sequence>MSKTVHRDGFEEEEDDYASDEGFVVPDGEISDSSSLKAERLLAARRVQEFDDEPEDVDYESPFIMRRHDKLERRRIADELPVEDSFNKDNEIVEEGTDGEGAGLHQKASEHRFSAERPAHSKPSNDGFQAKRQKHVMGADSAGFRVSDGSRNKEKRSSRAERIVSHVSREVLDLQPFSFDPDRKIAKPGNIFEEVDVGKRRKLPVDTRKKQALERIAAMNQKSQTLPDLQNAVFGGPAKRELRAGETALLGLGLPSKGPDTSHQRNSRPRSASDLDPSDLSSCSDDSDEVAGSHGSIPRAAFRTAAVERDASLVRDFRQDLSAPSMVEERRKRTAPCSWQKMEGTSGAQADAGGSAMWSSRSPDARLIMEHDGRQLSGLAAAEGRTDEVVHLYTKPRGSSLNSTIRRKQQVVLDDSSDEGERVNPKKQGPQHTSSGQQDSMVGGHAVVNHKGRRREDQDLLDHGGTGSGISMGLGPAQYAEEHEVEAVDLEALQLEIKTTEEEMKLLKNTFDSRVQSVPEEGSSVTRLRQVQGHLKVLKMRKRAEIERRRLEPFNWDKGKGAPMNEKKFKPVHEKRVRLPPQKFSPGTQQRRNVYGGDHSGLRDLNMEDFNGIGLISDHSISSESASRGAADSSDSLSTAGADDSQSREMNEEEEEEEDHPLMQSAVTHAGTVHITPSGTFLPLTKTASVHFEDGGGPSSSASLGVAMEGSIPFEDYSIYDNPRMKTCGHEAHGLNGAHGIRGVDNLWSEAGEEEACKIMEVTTTEDGRAMQQQEPDVVVGCSSPSLKEPVQLCSHLSETMQAVENTGMLRATAAVVDTNSSGAPSSHPVIEVNSESDDISSLVGRLSQKVPPDITIMTTRGELGLGGPTMSTEVNAKGGSVSNSDVVETKFEKDEQHLCGSMTLKGNAAALLTSVSLPCITLVSHAVMPSSVAGHTADLREQTGGQGSDVLPFSSIFEPEKDVDVIPDSQPESSESFIC</sequence>
<feature type="region of interest" description="Disordered" evidence="2">
    <location>
        <begin position="70"/>
        <end position="162"/>
    </location>
</feature>
<organism evidence="3 4">
    <name type="scientific">Chlamydomonas eustigma</name>
    <dbReference type="NCBI Taxonomy" id="1157962"/>
    <lineage>
        <taxon>Eukaryota</taxon>
        <taxon>Viridiplantae</taxon>
        <taxon>Chlorophyta</taxon>
        <taxon>core chlorophytes</taxon>
        <taxon>Chlorophyceae</taxon>
        <taxon>CS clade</taxon>
        <taxon>Chlamydomonadales</taxon>
        <taxon>Chlamydomonadaceae</taxon>
        <taxon>Chlamydomonas</taxon>
    </lineage>
</organism>